<accession>A0A6J6DYI3</accession>
<reference evidence="4" key="1">
    <citation type="submission" date="2020-05" db="EMBL/GenBank/DDBJ databases">
        <authorList>
            <person name="Chiriac C."/>
            <person name="Salcher M."/>
            <person name="Ghai R."/>
            <person name="Kavagutti S V."/>
        </authorList>
    </citation>
    <scope>NUCLEOTIDE SEQUENCE</scope>
</reference>
<dbReference type="Pfam" id="PF01345">
    <property type="entry name" value="DUF11"/>
    <property type="match status" value="1"/>
</dbReference>
<feature type="transmembrane region" description="Helical" evidence="2">
    <location>
        <begin position="245"/>
        <end position="267"/>
    </location>
</feature>
<dbReference type="InterPro" id="IPR035986">
    <property type="entry name" value="PKD_dom_sf"/>
</dbReference>
<evidence type="ECO:0000313" key="4">
    <source>
        <dbReference type="EMBL" id="CAB4569221.1"/>
    </source>
</evidence>
<name>A0A6J6DYI3_9ZZZZ</name>
<dbReference type="Pfam" id="PF17963">
    <property type="entry name" value="Big_9"/>
    <property type="match status" value="2"/>
</dbReference>
<dbReference type="Pfam" id="PF00801">
    <property type="entry name" value="PKD"/>
    <property type="match status" value="1"/>
</dbReference>
<dbReference type="PROSITE" id="PS50093">
    <property type="entry name" value="PKD"/>
    <property type="match status" value="2"/>
</dbReference>
<evidence type="ECO:0000256" key="2">
    <source>
        <dbReference type="SAM" id="Phobius"/>
    </source>
</evidence>
<feature type="transmembrane region" description="Helical" evidence="2">
    <location>
        <begin position="274"/>
        <end position="294"/>
    </location>
</feature>
<dbReference type="SUPFAM" id="SSF49299">
    <property type="entry name" value="PKD domain"/>
    <property type="match status" value="2"/>
</dbReference>
<dbReference type="NCBIfam" id="NF012211">
    <property type="entry name" value="tand_rpt_95"/>
    <property type="match status" value="2"/>
</dbReference>
<organism evidence="4">
    <name type="scientific">freshwater metagenome</name>
    <dbReference type="NCBI Taxonomy" id="449393"/>
    <lineage>
        <taxon>unclassified sequences</taxon>
        <taxon>metagenomes</taxon>
        <taxon>ecological metagenomes</taxon>
    </lineage>
</organism>
<feature type="compositionally biased region" description="Polar residues" evidence="1">
    <location>
        <begin position="1354"/>
        <end position="1363"/>
    </location>
</feature>
<feature type="region of interest" description="Disordered" evidence="1">
    <location>
        <begin position="1351"/>
        <end position="1373"/>
    </location>
</feature>
<keyword evidence="2" id="KW-0472">Membrane</keyword>
<dbReference type="InterPro" id="IPR001434">
    <property type="entry name" value="OmcB-like_DUF11"/>
</dbReference>
<protein>
    <submittedName>
        <fullName evidence="4">Unannotated protein</fullName>
    </submittedName>
</protein>
<gene>
    <name evidence="4" type="ORF">UFOPK1493_02284</name>
</gene>
<evidence type="ECO:0000256" key="1">
    <source>
        <dbReference type="SAM" id="MobiDB-lite"/>
    </source>
</evidence>
<dbReference type="CDD" id="cd00146">
    <property type="entry name" value="PKD"/>
    <property type="match status" value="1"/>
</dbReference>
<evidence type="ECO:0000259" key="3">
    <source>
        <dbReference type="PROSITE" id="PS50093"/>
    </source>
</evidence>
<dbReference type="Gene3D" id="2.60.40.10">
    <property type="entry name" value="Immunoglobulins"/>
    <property type="match status" value="3"/>
</dbReference>
<feature type="transmembrane region" description="Helical" evidence="2">
    <location>
        <begin position="14"/>
        <end position="31"/>
    </location>
</feature>
<dbReference type="InterPro" id="IPR010221">
    <property type="entry name" value="VCBS_dom"/>
</dbReference>
<dbReference type="InterPro" id="IPR000601">
    <property type="entry name" value="PKD_dom"/>
</dbReference>
<dbReference type="InterPro" id="IPR013783">
    <property type="entry name" value="Ig-like_fold"/>
</dbReference>
<feature type="domain" description="PKD" evidence="3">
    <location>
        <begin position="653"/>
        <end position="703"/>
    </location>
</feature>
<dbReference type="NCBIfam" id="TIGR01965">
    <property type="entry name" value="VCBS_repeat"/>
    <property type="match status" value="1"/>
</dbReference>
<keyword evidence="2" id="KW-1133">Transmembrane helix</keyword>
<sequence length="1725" mass="178450">MRQFGRFGALVRRTLAYVAAAAIAVTAAVVVPPGGRDAVAAPVPLPVLVDDIVQRTSPTYNAWRSLEAEARETVAAMRNVPNDTRLAWFARDEIRAVMFARLVRAIQEQASGATLSPNEAAWVAATTDLVRARRVAAARSALDEYDRWFVDPCSYQPPAGYGFKQFAPCGAGLGALFDPLAPSADQFTAYGTALVTDAALLGADAKAAELAAVQALTLLGGVSGALLAGAAAGSLALLVPAVATAVAIALGTYWGGFAGFAATAAVFSSSVLATGVGIAVLAAVVTAIGIWQLVLSEQVRPTLVDRIAAAQNTPIDLAYLTSNDGLGELFPLFLGQTLPDQAAERAAAITPTAFDAVNDPQFLDVDTGALVPQIRTLDWNGTPQTTYISGRWFVTRSDGGSFEWDATLQFRGGDGLNASAIIGPNGFVSAQRTSDTTFVARNSNQLWVSDADNIGVSRSYTFSGNTPPSITAIRRNGNPTRPDFQTLFEGERLVFGVTASDPDAGDLLTTTWYLPPDAAPGFAEACTPADASLPSLSQCAWDIRTGLRVEPTYTRSGTYFGRVRVEDSRGEFDEQWFTFTVVNVAPTLVVDQPAGSTITVSEGTPVTFSGTSSDPGDDQLHITIDWGDGTIQRQSYPCAGPVAADGTCTASIFGAASDPTSWTRTRTYPRPGTYTVTITADDFQGGSTSTTRQVVVPASTVSVDQPFVTTNGSSVELVANIRSFGDIPYRVTVDWGDGTTTTADGPCTGPSCAFGGAGPGGGVIALCIFLGQRCTWFNASHTYAVSGDYTITVTPSRPAVGLTFDARTTNVQVVNTAPTAFFNPSQPCPPGGLVICLPVPDPDTRDVLVGSAVRLRGQVVDNTINTVTGTIDWGDGTPVETVTLVDTPTWNGACTLMSPCPPNARFFDVSHVYAAAGEYTVTFVADDGDGGITTITTTVVVRANGSPIVVNDVIRTTEDVSVFAFALTGLLTNDSDPERDPLTVTAFTQPANGTVNVNPDGSWFFTPAPNANGTSTFTYTVSDGRTSSTGTVTVEITPANDPPVATGPVSFAVFEDGTLCLFGCPTVLDRFRDVDGDALVAELVTPPANGTLSPALAADGTFGYVPAANRSGSDSFVFRVCERDRPTVCTVPVTATIDITSVNDAPSFVAGPSQTVTTRGTTVTVPGWATAISPGPADESGQQVTFSVVTDNPALFAADGAPAVSADGTLTFRPIAAGSTQVRVTAVDDGPGLSAPNENRSAPQVITISIGASADLSLTSSTNDPVLPGGTGEVRLVVANGGPDASSAVVRVELPAGLELVTPAPAGFDAVTSRWSVGSVPSGSSSTLTLGVRMRDTGSTTVVAEIVSAAVSDPDSTPGNGTANGEDDHSSVTVTRRTPLADLRMTDQVGLRVASTPVVAGGDVTGLVGITNDGPQDTVAQVRVGLDGLSLRPGAPVPSGYSTTTGIWTVSVPSGTSRSIELPLTAARVGTLTIAGEVVGSTIGDPDSTPGNGAVAGEDDRATASATAISRFALRFSTSNLRTAPVLLDGATVSGSIAVFVPTSTDIARVDFFLNDPTMSGAPRQVERSAPWDFGGTATGDRATMFSTRTLADGPNTITARVVLRNGTTQVVTATFTVSNPRPATRRLMVSTQGNRSAALPLDGRSVSGSLAVFVPDEAGIVLVEFRLDGRLIRTEFARPWDFGSTLGNGNAALVRFSPGSRTVTARIVFSDGSSDTLRAVFTAT</sequence>
<keyword evidence="2" id="KW-0812">Transmembrane</keyword>
<feature type="domain" description="PKD" evidence="3">
    <location>
        <begin position="909"/>
        <end position="948"/>
    </location>
</feature>
<dbReference type="Gene3D" id="2.60.40.2810">
    <property type="match status" value="2"/>
</dbReference>
<dbReference type="EMBL" id="CAEZSR010000088">
    <property type="protein sequence ID" value="CAB4569221.1"/>
    <property type="molecule type" value="Genomic_DNA"/>
</dbReference>
<proteinExistence type="predicted"/>